<dbReference type="InterPro" id="IPR011051">
    <property type="entry name" value="RmlC_Cupin_sf"/>
</dbReference>
<dbReference type="Gene3D" id="2.60.120.10">
    <property type="entry name" value="Jelly Rolls"/>
    <property type="match status" value="1"/>
</dbReference>
<dbReference type="SUPFAM" id="SSF51182">
    <property type="entry name" value="RmlC-like cupins"/>
    <property type="match status" value="1"/>
</dbReference>
<evidence type="ECO:0008006" key="2">
    <source>
        <dbReference type="Google" id="ProtNLM"/>
    </source>
</evidence>
<evidence type="ECO:0000313" key="1">
    <source>
        <dbReference type="EMBL" id="SVB27505.1"/>
    </source>
</evidence>
<organism evidence="1">
    <name type="scientific">marine metagenome</name>
    <dbReference type="NCBI Taxonomy" id="408172"/>
    <lineage>
        <taxon>unclassified sequences</taxon>
        <taxon>metagenomes</taxon>
        <taxon>ecological metagenomes</taxon>
    </lineage>
</organism>
<name>A0A382CN63_9ZZZZ</name>
<dbReference type="EMBL" id="UINC01035305">
    <property type="protein sequence ID" value="SVB27505.1"/>
    <property type="molecule type" value="Genomic_DNA"/>
</dbReference>
<proteinExistence type="predicted"/>
<dbReference type="InterPro" id="IPR014710">
    <property type="entry name" value="RmlC-like_jellyroll"/>
</dbReference>
<reference evidence="1" key="1">
    <citation type="submission" date="2018-05" db="EMBL/GenBank/DDBJ databases">
        <authorList>
            <person name="Lanie J.A."/>
            <person name="Ng W.-L."/>
            <person name="Kazmierczak K.M."/>
            <person name="Andrzejewski T.M."/>
            <person name="Davidsen T.M."/>
            <person name="Wayne K.J."/>
            <person name="Tettelin H."/>
            <person name="Glass J.I."/>
            <person name="Rusch D."/>
            <person name="Podicherti R."/>
            <person name="Tsui H.-C.T."/>
            <person name="Winkler M.E."/>
        </authorList>
    </citation>
    <scope>NUCLEOTIDE SEQUENCE</scope>
</reference>
<dbReference type="AlphaFoldDB" id="A0A382CN63"/>
<accession>A0A382CN63</accession>
<protein>
    <recommendedName>
        <fullName evidence="2">Cysteine dioxygenase</fullName>
    </recommendedName>
</protein>
<sequence>MAQVATYTMEAFVEDVREMFSTTTDPRAQAQFVAQHMQELLKSSEWLTERIGLPDEGGFGSHKLHLDEEYGHPDGGFLLMCGIQKPGQESPPHDHGTTWVVYGVLEGGIEQTKWRWSYPETDRTSPQIKPLESWIQGAGDIAFFLPGEIHNTRNVDETRSVVVRLEGQRLADLIRHRYNPETNSGELYTSGT</sequence>
<gene>
    <name evidence="1" type="ORF">METZ01_LOCUS180359</name>
</gene>